<dbReference type="PANTHER" id="PTHR34427">
    <property type="entry name" value="DUF4283 DOMAIN PROTEIN"/>
    <property type="match status" value="1"/>
</dbReference>
<protein>
    <recommendedName>
        <fullName evidence="4">DUF4283 domain-containing protein</fullName>
    </recommendedName>
</protein>
<dbReference type="PANTHER" id="PTHR34427:SF5">
    <property type="entry name" value="DUF4283 DOMAIN-CONTAINING PROTEIN"/>
    <property type="match status" value="1"/>
</dbReference>
<feature type="compositionally biased region" description="Polar residues" evidence="1">
    <location>
        <begin position="18"/>
        <end position="29"/>
    </location>
</feature>
<dbReference type="AlphaFoldDB" id="A0AAV5L2H7"/>
<accession>A0AAV5L2H7</accession>
<proteinExistence type="predicted"/>
<gene>
    <name evidence="2" type="ORF">SLEP1_g40020</name>
</gene>
<name>A0AAV5L2H7_9ROSI</name>
<sequence length="370" mass="42421">MIEDTEDHLKAIAKESWSKQPPSSLPASQRTRRSVKCGTCSSEVKNHRELEGKLNQIRVGQHTIQAILARKQQGQVDQIQNSKQVWNAKKHNLNSSVEKDEWCGLDVEADEEHQPNTNGREFVLISCHDVEELKHLAEHGREWLAQWFLEVRPWTPKEVAAEHFKWLRCQGVPLHIWKSSFFEIVMCLFRKFISLDGSTIRKKRLDVAKILILIAIQENIQKVLKVKVGDSIFHIRVTKEAGIDNLFSLKSDFTLCRDDASILKDWSEDSNEGLCKDEEDMGNWRIIKDDEELVASSYVVELVPKKFVMSSKSKKEVERVSETTGMYENSFNARVQNSNSMAVDGKFERIDGIEAVEKEVDSIGTKKEGK</sequence>
<evidence type="ECO:0008006" key="4">
    <source>
        <dbReference type="Google" id="ProtNLM"/>
    </source>
</evidence>
<organism evidence="2 3">
    <name type="scientific">Rubroshorea leprosula</name>
    <dbReference type="NCBI Taxonomy" id="152421"/>
    <lineage>
        <taxon>Eukaryota</taxon>
        <taxon>Viridiplantae</taxon>
        <taxon>Streptophyta</taxon>
        <taxon>Embryophyta</taxon>
        <taxon>Tracheophyta</taxon>
        <taxon>Spermatophyta</taxon>
        <taxon>Magnoliopsida</taxon>
        <taxon>eudicotyledons</taxon>
        <taxon>Gunneridae</taxon>
        <taxon>Pentapetalae</taxon>
        <taxon>rosids</taxon>
        <taxon>malvids</taxon>
        <taxon>Malvales</taxon>
        <taxon>Dipterocarpaceae</taxon>
        <taxon>Rubroshorea</taxon>
    </lineage>
</organism>
<dbReference type="Proteomes" id="UP001054252">
    <property type="component" value="Unassembled WGS sequence"/>
</dbReference>
<keyword evidence="3" id="KW-1185">Reference proteome</keyword>
<evidence type="ECO:0000313" key="2">
    <source>
        <dbReference type="EMBL" id="GKV31322.1"/>
    </source>
</evidence>
<evidence type="ECO:0000313" key="3">
    <source>
        <dbReference type="Proteomes" id="UP001054252"/>
    </source>
</evidence>
<comment type="caution">
    <text evidence="2">The sequence shown here is derived from an EMBL/GenBank/DDBJ whole genome shotgun (WGS) entry which is preliminary data.</text>
</comment>
<evidence type="ECO:0000256" key="1">
    <source>
        <dbReference type="SAM" id="MobiDB-lite"/>
    </source>
</evidence>
<reference evidence="2 3" key="1">
    <citation type="journal article" date="2021" name="Commun. Biol.">
        <title>The genome of Shorea leprosula (Dipterocarpaceae) highlights the ecological relevance of drought in aseasonal tropical rainforests.</title>
        <authorList>
            <person name="Ng K.K.S."/>
            <person name="Kobayashi M.J."/>
            <person name="Fawcett J.A."/>
            <person name="Hatakeyama M."/>
            <person name="Paape T."/>
            <person name="Ng C.H."/>
            <person name="Ang C.C."/>
            <person name="Tnah L.H."/>
            <person name="Lee C.T."/>
            <person name="Nishiyama T."/>
            <person name="Sese J."/>
            <person name="O'Brien M.J."/>
            <person name="Copetti D."/>
            <person name="Mohd Noor M.I."/>
            <person name="Ong R.C."/>
            <person name="Putra M."/>
            <person name="Sireger I.Z."/>
            <person name="Indrioko S."/>
            <person name="Kosugi Y."/>
            <person name="Izuno A."/>
            <person name="Isagi Y."/>
            <person name="Lee S.L."/>
            <person name="Shimizu K.K."/>
        </authorList>
    </citation>
    <scope>NUCLEOTIDE SEQUENCE [LARGE SCALE GENOMIC DNA]</scope>
    <source>
        <strain evidence="2">214</strain>
    </source>
</reference>
<dbReference type="EMBL" id="BPVZ01000090">
    <property type="protein sequence ID" value="GKV31322.1"/>
    <property type="molecule type" value="Genomic_DNA"/>
</dbReference>
<feature type="region of interest" description="Disordered" evidence="1">
    <location>
        <begin position="12"/>
        <end position="32"/>
    </location>
</feature>